<dbReference type="Gene3D" id="2.40.170.20">
    <property type="entry name" value="TonB-dependent receptor, beta-barrel domain"/>
    <property type="match status" value="1"/>
</dbReference>
<keyword evidence="4 7" id="KW-0812">Transmembrane</keyword>
<reference evidence="11" key="2">
    <citation type="submission" date="2018-05" db="EMBL/GenBank/DDBJ databases">
        <title>Algibacter marinivivus sp. nov., isolated from sample around a algae.</title>
        <authorList>
            <person name="Lu D."/>
        </authorList>
    </citation>
    <scope>NUCLEOTIDE SEQUENCE [LARGE SCALE GENOMIC DNA]</scope>
    <source>
        <strain evidence="11">ZY111</strain>
    </source>
</reference>
<feature type="domain" description="TonB-dependent receptor plug" evidence="9">
    <location>
        <begin position="116"/>
        <end position="244"/>
    </location>
</feature>
<protein>
    <submittedName>
        <fullName evidence="10">SusC/RagA family TonB-linked outer membrane protein</fullName>
    </submittedName>
</protein>
<evidence type="ECO:0000256" key="8">
    <source>
        <dbReference type="SAM" id="SignalP"/>
    </source>
</evidence>
<dbReference type="InterPro" id="IPR037066">
    <property type="entry name" value="Plug_dom_sf"/>
</dbReference>
<keyword evidence="3 7" id="KW-1134">Transmembrane beta strand</keyword>
<feature type="chain" id="PRO_5015422008" evidence="8">
    <location>
        <begin position="23"/>
        <end position="1067"/>
    </location>
</feature>
<dbReference type="NCBIfam" id="TIGR04057">
    <property type="entry name" value="SusC_RagA_signa"/>
    <property type="match status" value="1"/>
</dbReference>
<evidence type="ECO:0000256" key="3">
    <source>
        <dbReference type="ARBA" id="ARBA00022452"/>
    </source>
</evidence>
<dbReference type="SUPFAM" id="SSF56935">
    <property type="entry name" value="Porins"/>
    <property type="match status" value="1"/>
</dbReference>
<dbReference type="GO" id="GO:0009279">
    <property type="term" value="C:cell outer membrane"/>
    <property type="evidence" value="ECO:0007669"/>
    <property type="project" value="UniProtKB-SubCell"/>
</dbReference>
<dbReference type="InterPro" id="IPR023997">
    <property type="entry name" value="TonB-dep_OMP_SusC/RagA_CS"/>
</dbReference>
<reference evidence="10 11" key="1">
    <citation type="submission" date="2018-05" db="EMBL/GenBank/DDBJ databases">
        <title>Algibacter marinivivus sp. nov., isolated from sample around a algae.</title>
        <authorList>
            <person name="Zhong X."/>
        </authorList>
    </citation>
    <scope>NUCLEOTIDE SEQUENCE [LARGE SCALE GENOMIC DNA]</scope>
    <source>
        <strain evidence="10 11">ZY111</strain>
    </source>
</reference>
<keyword evidence="8" id="KW-0732">Signal</keyword>
<dbReference type="SUPFAM" id="SSF49464">
    <property type="entry name" value="Carboxypeptidase regulatory domain-like"/>
    <property type="match status" value="1"/>
</dbReference>
<comment type="similarity">
    <text evidence="7">Belongs to the TonB-dependent receptor family.</text>
</comment>
<reference evidence="11" key="3">
    <citation type="submission" date="2018-05" db="EMBL/GenBank/DDBJ databases">
        <authorList>
            <person name="Lu D."/>
        </authorList>
    </citation>
    <scope>NUCLEOTIDE SEQUENCE [LARGE SCALE GENOMIC DNA]</scope>
    <source>
        <strain evidence="11">ZY111</strain>
    </source>
</reference>
<feature type="signal peptide" evidence="8">
    <location>
        <begin position="1"/>
        <end position="22"/>
    </location>
</feature>
<dbReference type="Proteomes" id="UP000245375">
    <property type="component" value="Unassembled WGS sequence"/>
</dbReference>
<evidence type="ECO:0000256" key="7">
    <source>
        <dbReference type="PROSITE-ProRule" id="PRU01360"/>
    </source>
</evidence>
<evidence type="ECO:0000256" key="1">
    <source>
        <dbReference type="ARBA" id="ARBA00004571"/>
    </source>
</evidence>
<dbReference type="InterPro" id="IPR023996">
    <property type="entry name" value="TonB-dep_OMP_SusC/RagA"/>
</dbReference>
<keyword evidence="11" id="KW-1185">Reference proteome</keyword>
<keyword evidence="5 7" id="KW-0472">Membrane</keyword>
<evidence type="ECO:0000313" key="10">
    <source>
        <dbReference type="EMBL" id="PWH84269.1"/>
    </source>
</evidence>
<gene>
    <name evidence="10" type="ORF">DIS18_06965</name>
</gene>
<dbReference type="AlphaFoldDB" id="A0A2U2X916"/>
<dbReference type="InterPro" id="IPR036942">
    <property type="entry name" value="Beta-barrel_TonB_sf"/>
</dbReference>
<dbReference type="Gene3D" id="2.170.130.10">
    <property type="entry name" value="TonB-dependent receptor, plug domain"/>
    <property type="match status" value="1"/>
</dbReference>
<sequence length="1067" mass="115095">MKKKFSRLLTLILALTVQLTFAQGKTISGTVTDNSGLPLPGATVLVKGTSSGASTDFDGKFSIQANQGDALVFSYVGYSTQEVVVGSSATIDVKLLEDAQALQEVVVTAFGKKKQKRSLGYAATAIQGDQLTEVATLNPFESLSGKVAGLDITAPNQPGASTKVILRGYSSLSGNGPLYVIDGTPISSGSNSGNTGTGLATDVNRSFDGGTNINDLDANAIASINVLKGGAATALYGSRANNGAIIITTKKGRSGKVKVEMNSSIDFLEVARIPHLQQRWGQGWNGVDFSGLPAGGTGATNENGSWGPLFNGELRVWGQIVDNAQQIKPYSNLEDNIKDVYDIGNSYTNSFRISGGNDKNDFSLLFTRVDTDGIIPTDADALNRNTLTLNSGISGERFRLRVNANYAQTRQNAVNTGQGDNAGEGESFMQELIQIPRGVSAIDLQDYTNNPYNNNDNFYTPYSRNPYWVLNENATNLTRERFYGNINFSYDITDNLVGTFQTGADILNRGRHSHGAVVNYTPGSPNALLGATANVGGVTETTNQLKRYESFLTFDYNTQLGEDFGLEASLGGSHANSTASSLFVSITNLDIPNFYEISNSAVLPTTAQNDSKSLLYSVFSSATLSFKERFYLNLTARNEWTSTLAIGNNSFFYPSANISAIVMDNGKHFLKARGGFASTAKGAGLYLTESSATPAVSGAYFGQISFPFNGLNSFEIGRILGNADIEPEFTDEFEIGLEGRFFNNRITADLAVYSKKTDGAIIGLLLPNSTGYGSITGNFMDIENKGVEVALGFVPIRTDDFSWNIDYTFTKNENEVTGLPTGLDEILINGSFGVNFYAEKGQPLGVFKARTPQTNADGQVVVDPNTGIPLQTTDEQTLGNSQRDFVMGLQNTIKYKNFRLSFAFDWKEGGLMYSYTSRLLGFTGNSIATTYNDRNTFIVPNSVNDNGDGTYSENTTPITFGNVTGFYSASNNPSTEAENHVIDKSFIRLRDMSLSYNFPQSIIGKTGLNSLSLSLYGRNLFLWTPDDNPYVDPEVTSFGGNDLATEFGEFAANPAQRTYGMALKMSF</sequence>
<dbReference type="NCBIfam" id="TIGR04056">
    <property type="entry name" value="OMP_RagA_SusC"/>
    <property type="match status" value="1"/>
</dbReference>
<evidence type="ECO:0000259" key="9">
    <source>
        <dbReference type="Pfam" id="PF07715"/>
    </source>
</evidence>
<dbReference type="OrthoDB" id="9768177at2"/>
<comment type="caution">
    <text evidence="10">The sequence shown here is derived from an EMBL/GenBank/DDBJ whole genome shotgun (WGS) entry which is preliminary data.</text>
</comment>
<name>A0A2U2X916_9FLAO</name>
<organism evidence="10 11">
    <name type="scientific">Algibacter marinivivus</name>
    <dbReference type="NCBI Taxonomy" id="2100723"/>
    <lineage>
        <taxon>Bacteria</taxon>
        <taxon>Pseudomonadati</taxon>
        <taxon>Bacteroidota</taxon>
        <taxon>Flavobacteriia</taxon>
        <taxon>Flavobacteriales</taxon>
        <taxon>Flavobacteriaceae</taxon>
        <taxon>Algibacter</taxon>
    </lineage>
</organism>
<proteinExistence type="inferred from homology"/>
<dbReference type="InterPro" id="IPR039426">
    <property type="entry name" value="TonB-dep_rcpt-like"/>
</dbReference>
<dbReference type="Pfam" id="PF13715">
    <property type="entry name" value="CarbopepD_reg_2"/>
    <property type="match status" value="1"/>
</dbReference>
<evidence type="ECO:0000256" key="4">
    <source>
        <dbReference type="ARBA" id="ARBA00022692"/>
    </source>
</evidence>
<dbReference type="InterPro" id="IPR008969">
    <property type="entry name" value="CarboxyPept-like_regulatory"/>
</dbReference>
<evidence type="ECO:0000256" key="6">
    <source>
        <dbReference type="ARBA" id="ARBA00023237"/>
    </source>
</evidence>
<comment type="subcellular location">
    <subcellularLocation>
        <location evidence="1 7">Cell outer membrane</location>
        <topology evidence="1 7">Multi-pass membrane protein</topology>
    </subcellularLocation>
</comment>
<dbReference type="InterPro" id="IPR012910">
    <property type="entry name" value="Plug_dom"/>
</dbReference>
<dbReference type="Gene3D" id="2.60.40.1120">
    <property type="entry name" value="Carboxypeptidase-like, regulatory domain"/>
    <property type="match status" value="1"/>
</dbReference>
<dbReference type="EMBL" id="QFRI01000001">
    <property type="protein sequence ID" value="PWH84269.1"/>
    <property type="molecule type" value="Genomic_DNA"/>
</dbReference>
<keyword evidence="2 7" id="KW-0813">Transport</keyword>
<evidence type="ECO:0000256" key="2">
    <source>
        <dbReference type="ARBA" id="ARBA00022448"/>
    </source>
</evidence>
<evidence type="ECO:0000256" key="5">
    <source>
        <dbReference type="ARBA" id="ARBA00023136"/>
    </source>
</evidence>
<dbReference type="Pfam" id="PF07715">
    <property type="entry name" value="Plug"/>
    <property type="match status" value="1"/>
</dbReference>
<dbReference type="PROSITE" id="PS52016">
    <property type="entry name" value="TONB_DEPENDENT_REC_3"/>
    <property type="match status" value="1"/>
</dbReference>
<accession>A0A2U2X916</accession>
<dbReference type="FunFam" id="2.60.40.1120:FF:000003">
    <property type="entry name" value="Outer membrane protein Omp121"/>
    <property type="match status" value="1"/>
</dbReference>
<dbReference type="RefSeq" id="WP_109352272.1">
    <property type="nucleotide sequence ID" value="NZ_QFRI01000001.1"/>
</dbReference>
<keyword evidence="6 7" id="KW-0998">Cell outer membrane</keyword>
<evidence type="ECO:0000313" key="11">
    <source>
        <dbReference type="Proteomes" id="UP000245375"/>
    </source>
</evidence>